<dbReference type="CDD" id="cd24068">
    <property type="entry name" value="ASKHA_NBD_ROK_FnNanK-like"/>
    <property type="match status" value="1"/>
</dbReference>
<dbReference type="Pfam" id="PF00480">
    <property type="entry name" value="ROK"/>
    <property type="match status" value="1"/>
</dbReference>
<gene>
    <name evidence="1" type="ORF">OXIME_000329</name>
</gene>
<dbReference type="PANTHER" id="PTHR18964">
    <property type="entry name" value="ROK (REPRESSOR, ORF, KINASE) FAMILY"/>
    <property type="match status" value="1"/>
</dbReference>
<dbReference type="RefSeq" id="WP_393971747.1">
    <property type="nucleotide sequence ID" value="NZ_CP133772.1"/>
</dbReference>
<proteinExistence type="predicted"/>
<evidence type="ECO:0000313" key="1">
    <source>
        <dbReference type="EMBL" id="WYX99785.1"/>
    </source>
</evidence>
<dbReference type="Proteomes" id="UP001451606">
    <property type="component" value="Chromosome"/>
</dbReference>
<dbReference type="PANTHER" id="PTHR18964:SF149">
    <property type="entry name" value="BIFUNCTIONAL UDP-N-ACETYLGLUCOSAMINE 2-EPIMERASE_N-ACETYLMANNOSAMINE KINASE"/>
    <property type="match status" value="1"/>
</dbReference>
<dbReference type="EMBL" id="CP133772">
    <property type="protein sequence ID" value="WYX99785.1"/>
    <property type="molecule type" value="Genomic_DNA"/>
</dbReference>
<sequence>MTKHILGFDVGGTKISAVIGNDRGEILSNVRKPTVKHLGKKRLLDEFYSMGTKAMELAELDNIDSIGIDFAGLVDREKGVVVSSPNILGLDNFKVVEEVEKHFGVPTVLENDATAATIAERIFGSGRGVDNFVYLTLSTGIGGGAFLNGKLYRGVHGMAGEFGHMVVMSNGPNCGCGRKGCLEAIAGGKGIARRVSENISAVRDSALFSKITPDKIDAEMVFKYMEEGDMFAQLIVEETIYYLAVGIVNVINILDPEVMIIGGGISRAGKLLFDPLRAAVNEEFKSMKRPVKILQGLDNGPDLAPISIPLYNF</sequence>
<dbReference type="KEGG" id="omr:OXIME_000329"/>
<dbReference type="PROSITE" id="PS01125">
    <property type="entry name" value="ROK"/>
    <property type="match status" value="1"/>
</dbReference>
<reference evidence="1 2" key="1">
    <citation type="submission" date="2023-09" db="EMBL/GenBank/DDBJ databases">
        <authorList>
            <person name="Golyshina O.V."/>
            <person name="Lunev E.A."/>
            <person name="Bargiela R."/>
            <person name="Gaines M.C."/>
            <person name="Daum B."/>
            <person name="Bale N.J."/>
            <person name="Koenen M."/>
            <person name="Sinninghe Damst J.S."/>
            <person name="Yakimov M."/>
            <person name="Golyshin P.N."/>
        </authorList>
    </citation>
    <scope>NUCLEOTIDE SEQUENCE [LARGE SCALE GENOMIC DNA]</scope>
    <source>
        <strain evidence="1 2">M1</strain>
    </source>
</reference>
<dbReference type="Gene3D" id="3.30.420.40">
    <property type="match status" value="2"/>
</dbReference>
<organism evidence="1 2">
    <name type="scientific">Oxyplasma meridianum</name>
    <dbReference type="NCBI Taxonomy" id="3073602"/>
    <lineage>
        <taxon>Archaea</taxon>
        <taxon>Methanobacteriati</taxon>
        <taxon>Thermoplasmatota</taxon>
        <taxon>Thermoplasmata</taxon>
        <taxon>Thermoplasmatales</taxon>
        <taxon>Thermoplasmataceae</taxon>
        <taxon>Oxyplasma</taxon>
    </lineage>
</organism>
<dbReference type="InterPro" id="IPR043129">
    <property type="entry name" value="ATPase_NBD"/>
</dbReference>
<dbReference type="SUPFAM" id="SSF53067">
    <property type="entry name" value="Actin-like ATPase domain"/>
    <property type="match status" value="1"/>
</dbReference>
<protein>
    <submittedName>
        <fullName evidence="1">ROK family protein</fullName>
    </submittedName>
</protein>
<evidence type="ECO:0000313" key="2">
    <source>
        <dbReference type="Proteomes" id="UP001451606"/>
    </source>
</evidence>
<keyword evidence="2" id="KW-1185">Reference proteome</keyword>
<accession>A0AAX4NE86</accession>
<dbReference type="AlphaFoldDB" id="A0AAX4NE86"/>
<dbReference type="InterPro" id="IPR000600">
    <property type="entry name" value="ROK"/>
</dbReference>
<dbReference type="InterPro" id="IPR049874">
    <property type="entry name" value="ROK_cs"/>
</dbReference>
<dbReference type="GeneID" id="95967053"/>
<name>A0AAX4NE86_9ARCH</name>